<feature type="region of interest" description="Disordered" evidence="9">
    <location>
        <begin position="145"/>
        <end position="280"/>
    </location>
</feature>
<feature type="compositionally biased region" description="Low complexity" evidence="9">
    <location>
        <begin position="220"/>
        <end position="241"/>
    </location>
</feature>
<dbReference type="SUPFAM" id="SSF140111">
    <property type="entry name" value="Endosomal sorting complex assembly domain"/>
    <property type="match status" value="1"/>
</dbReference>
<keyword evidence="6 8" id="KW-0175">Coiled coil</keyword>
<evidence type="ECO:0008006" key="14">
    <source>
        <dbReference type="Google" id="ProtNLM"/>
    </source>
</evidence>
<evidence type="ECO:0000259" key="11">
    <source>
        <dbReference type="PROSITE" id="PS51322"/>
    </source>
</evidence>
<dbReference type="SUPFAM" id="SSF54495">
    <property type="entry name" value="UBC-like"/>
    <property type="match status" value="1"/>
</dbReference>
<dbReference type="InterPro" id="IPR016135">
    <property type="entry name" value="UBQ-conjugating_enzyme/RWD"/>
</dbReference>
<accession>A0A5B0NR00</accession>
<feature type="region of interest" description="Disordered" evidence="9">
    <location>
        <begin position="326"/>
        <end position="365"/>
    </location>
</feature>
<evidence type="ECO:0000256" key="6">
    <source>
        <dbReference type="ARBA" id="ARBA00023054"/>
    </source>
</evidence>
<evidence type="ECO:0000256" key="3">
    <source>
        <dbReference type="ARBA" id="ARBA00022448"/>
    </source>
</evidence>
<dbReference type="Proteomes" id="UP000324748">
    <property type="component" value="Unassembled WGS sequence"/>
</dbReference>
<dbReference type="Pfam" id="PF05743">
    <property type="entry name" value="UEV"/>
    <property type="match status" value="1"/>
</dbReference>
<dbReference type="Gene3D" id="3.10.110.10">
    <property type="entry name" value="Ubiquitin Conjugating Enzyme"/>
    <property type="match status" value="1"/>
</dbReference>
<feature type="domain" description="UEV" evidence="11">
    <location>
        <begin position="6"/>
        <end position="151"/>
    </location>
</feature>
<evidence type="ECO:0000256" key="1">
    <source>
        <dbReference type="ARBA" id="ARBA00004177"/>
    </source>
</evidence>
<dbReference type="GO" id="GO:0072666">
    <property type="term" value="P:establishment of protein localization to vacuole"/>
    <property type="evidence" value="ECO:0007669"/>
    <property type="project" value="UniProtKB-ARBA"/>
</dbReference>
<dbReference type="InterPro" id="IPR017916">
    <property type="entry name" value="SB_dom"/>
</dbReference>
<dbReference type="PROSITE" id="PS51322">
    <property type="entry name" value="UEV"/>
    <property type="match status" value="1"/>
</dbReference>
<feature type="compositionally biased region" description="Pro residues" evidence="9">
    <location>
        <begin position="204"/>
        <end position="219"/>
    </location>
</feature>
<dbReference type="OrthoDB" id="306304at2759"/>
<dbReference type="PANTHER" id="PTHR23306:SF3">
    <property type="entry name" value="TUMOR SUPPRESSOR PROTEIN 101"/>
    <property type="match status" value="1"/>
</dbReference>
<evidence type="ECO:0000256" key="4">
    <source>
        <dbReference type="ARBA" id="ARBA00022753"/>
    </source>
</evidence>
<sequence>MPANRESVKRWLTQVLLPYPTREQALNQIQSTLEHYPSLSPKTESFTFDDGRTALLVSLTGTIPVHYRALSYNIPIAIWLPFEFPTEPPIIYLTPTNEMIIRKGTHVEPGGKCIAGYFNSWQSKPEACSLKELLEFLQDVFSREPPLYSKPKPPAPAYSSQPPTSQITSTSSQQQQQQPPRPPLPPQLARSLSTNSSLAHPDPQSRPTPPIRPPLPPPLYSQSSQSLAPSSSSTPPLHLRPNSNSIQSIQPLSSVSHSRTVSATQPVTSHPNQPPPHNLDHQLQECRRSMSAFSNPPNHHPSSAHNTIISKPLEQQLDSLAIASSTKPNQNLLDDDPLDDESPQMNGRSPSNVPPPPRPPNPGLLSLRGAVHAKLRAESERFKASLQAEQRQLEILETDLLKGEPAILDEIARLEAVNDVCVNVGNRYRDLVEQLNARFIELTHHRKIVEVDELVCSTTVLYNQFSWPLFLSSTRFPVFLSSPYRTDFGSQSSISLISLERLWELIINDKVIEDLVYHLSKALNNSLDGSKIDLEKFLKRVRILGHEQFLIRVTINQICHRLGFSLSSSSASSFPSSSSASSSSVLSTSRSLSSIATTTHPALN</sequence>
<feature type="coiled-coil region" evidence="8">
    <location>
        <begin position="372"/>
        <end position="399"/>
    </location>
</feature>
<gene>
    <name evidence="12" type="ORF">PGT21_036486</name>
</gene>
<dbReference type="AlphaFoldDB" id="A0A5B0NR00"/>
<feature type="compositionally biased region" description="Polar residues" evidence="9">
    <location>
        <begin position="242"/>
        <end position="271"/>
    </location>
</feature>
<dbReference type="Gene3D" id="6.10.140.820">
    <property type="match status" value="1"/>
</dbReference>
<evidence type="ECO:0000256" key="8">
    <source>
        <dbReference type="SAM" id="Coils"/>
    </source>
</evidence>
<dbReference type="InterPro" id="IPR037202">
    <property type="entry name" value="ESCRT_assembly_dom"/>
</dbReference>
<evidence type="ECO:0000256" key="5">
    <source>
        <dbReference type="ARBA" id="ARBA00022927"/>
    </source>
</evidence>
<dbReference type="Pfam" id="PF09454">
    <property type="entry name" value="Vps23_core"/>
    <property type="match status" value="1"/>
</dbReference>
<protein>
    <recommendedName>
        <fullName evidence="14">UEV domain-containing protein</fullName>
    </recommendedName>
</protein>
<dbReference type="GO" id="GO:0000813">
    <property type="term" value="C:ESCRT I complex"/>
    <property type="evidence" value="ECO:0007669"/>
    <property type="project" value="TreeGrafter"/>
</dbReference>
<reference evidence="12 13" key="1">
    <citation type="submission" date="2019-05" db="EMBL/GenBank/DDBJ databases">
        <title>Emergence of the Ug99 lineage of the wheat stem rust pathogen through somatic hybridization.</title>
        <authorList>
            <person name="Li F."/>
            <person name="Upadhyaya N.M."/>
            <person name="Sperschneider J."/>
            <person name="Matny O."/>
            <person name="Nguyen-Phuc H."/>
            <person name="Mago R."/>
            <person name="Raley C."/>
            <person name="Miller M.E."/>
            <person name="Silverstein K.A.T."/>
            <person name="Henningsen E."/>
            <person name="Hirsch C.D."/>
            <person name="Visser B."/>
            <person name="Pretorius Z.A."/>
            <person name="Steffenson B.J."/>
            <person name="Schwessinger B."/>
            <person name="Dodds P.N."/>
            <person name="Figueroa M."/>
        </authorList>
    </citation>
    <scope>NUCLEOTIDE SEQUENCE [LARGE SCALE GENOMIC DNA]</scope>
    <source>
        <strain evidence="12">21-0</strain>
    </source>
</reference>
<feature type="compositionally biased region" description="Acidic residues" evidence="9">
    <location>
        <begin position="333"/>
        <end position="342"/>
    </location>
</feature>
<dbReference type="EMBL" id="VSWC01000092">
    <property type="protein sequence ID" value="KAA1091645.1"/>
    <property type="molecule type" value="Genomic_DNA"/>
</dbReference>
<keyword evidence="4" id="KW-0967">Endosome</keyword>
<dbReference type="CDD" id="cd11685">
    <property type="entry name" value="UEV_TSG101-like"/>
    <property type="match status" value="1"/>
</dbReference>
<organism evidence="12 13">
    <name type="scientific">Puccinia graminis f. sp. tritici</name>
    <dbReference type="NCBI Taxonomy" id="56615"/>
    <lineage>
        <taxon>Eukaryota</taxon>
        <taxon>Fungi</taxon>
        <taxon>Dikarya</taxon>
        <taxon>Basidiomycota</taxon>
        <taxon>Pucciniomycotina</taxon>
        <taxon>Pucciniomycetes</taxon>
        <taxon>Pucciniales</taxon>
        <taxon>Pucciniaceae</taxon>
        <taxon>Puccinia</taxon>
    </lineage>
</organism>
<feature type="compositionally biased region" description="Low complexity" evidence="9">
    <location>
        <begin position="569"/>
        <end position="598"/>
    </location>
</feature>
<name>A0A5B0NR00_PUCGR</name>
<evidence type="ECO:0000313" key="12">
    <source>
        <dbReference type="EMBL" id="KAA1091645.1"/>
    </source>
</evidence>
<feature type="compositionally biased region" description="Pro residues" evidence="9">
    <location>
        <begin position="352"/>
        <end position="362"/>
    </location>
</feature>
<keyword evidence="5 7" id="KW-0653">Protein transport</keyword>
<feature type="compositionally biased region" description="Low complexity" evidence="9">
    <location>
        <begin position="157"/>
        <end position="178"/>
    </location>
</feature>
<evidence type="ECO:0000259" key="10">
    <source>
        <dbReference type="PROSITE" id="PS51312"/>
    </source>
</evidence>
<dbReference type="PROSITE" id="PS51312">
    <property type="entry name" value="SB"/>
    <property type="match status" value="1"/>
</dbReference>
<evidence type="ECO:0000256" key="2">
    <source>
        <dbReference type="ARBA" id="ARBA00009594"/>
    </source>
</evidence>
<evidence type="ECO:0000256" key="7">
    <source>
        <dbReference type="PROSITE-ProRule" id="PRU00644"/>
    </source>
</evidence>
<keyword evidence="3 7" id="KW-0813">Transport</keyword>
<dbReference type="GO" id="GO:0043130">
    <property type="term" value="F:ubiquitin binding"/>
    <property type="evidence" value="ECO:0007669"/>
    <property type="project" value="TreeGrafter"/>
</dbReference>
<dbReference type="GO" id="GO:0006886">
    <property type="term" value="P:intracellular protein transport"/>
    <property type="evidence" value="ECO:0007669"/>
    <property type="project" value="UniProtKB-ARBA"/>
</dbReference>
<keyword evidence="13" id="KW-1185">Reference proteome</keyword>
<dbReference type="GO" id="GO:0043162">
    <property type="term" value="P:ubiquitin-dependent protein catabolic process via the multivesicular body sorting pathway"/>
    <property type="evidence" value="ECO:0007669"/>
    <property type="project" value="UniProtKB-ARBA"/>
</dbReference>
<dbReference type="InterPro" id="IPR052070">
    <property type="entry name" value="ESCRT-I_UEV_domain"/>
</dbReference>
<comment type="subcellular location">
    <subcellularLocation>
        <location evidence="1">Endosome</location>
    </subcellularLocation>
</comment>
<feature type="domain" description="SB" evidence="10">
    <location>
        <begin position="500"/>
        <end position="568"/>
    </location>
</feature>
<comment type="similarity">
    <text evidence="2">Belongs to the ubiquitin-conjugating enzyme family. UEV subfamily.</text>
</comment>
<dbReference type="InterPro" id="IPR008883">
    <property type="entry name" value="UEV_N"/>
</dbReference>
<evidence type="ECO:0000313" key="13">
    <source>
        <dbReference type="Proteomes" id="UP000324748"/>
    </source>
</evidence>
<proteinExistence type="inferred from homology"/>
<evidence type="ECO:0000256" key="9">
    <source>
        <dbReference type="SAM" id="MobiDB-lite"/>
    </source>
</evidence>
<comment type="caution">
    <text evidence="12">The sequence shown here is derived from an EMBL/GenBank/DDBJ whole genome shotgun (WGS) entry which is preliminary data.</text>
</comment>
<feature type="region of interest" description="Disordered" evidence="9">
    <location>
        <begin position="569"/>
        <end position="604"/>
    </location>
</feature>
<dbReference type="PANTHER" id="PTHR23306">
    <property type="entry name" value="TUMOR SUSCEPTIBILITY GENE 101 PROTEIN-RELATED"/>
    <property type="match status" value="1"/>
</dbReference>